<dbReference type="Gene3D" id="1.10.357.10">
    <property type="entry name" value="Tetracycline Repressor, domain 2"/>
    <property type="match status" value="1"/>
</dbReference>
<dbReference type="Proteomes" id="UP000576087">
    <property type="component" value="Unassembled WGS sequence"/>
</dbReference>
<evidence type="ECO:0000313" key="9">
    <source>
        <dbReference type="Proteomes" id="UP000576087"/>
    </source>
</evidence>
<dbReference type="GO" id="GO:0003677">
    <property type="term" value="F:DNA binding"/>
    <property type="evidence" value="ECO:0007669"/>
    <property type="project" value="UniProtKB-UniRule"/>
</dbReference>
<evidence type="ECO:0000313" key="6">
    <source>
        <dbReference type="EMBL" id="MBB4445291.1"/>
    </source>
</evidence>
<dbReference type="Proteomes" id="UP000520770">
    <property type="component" value="Unassembled WGS sequence"/>
</dbReference>
<evidence type="ECO:0000256" key="2">
    <source>
        <dbReference type="PROSITE-ProRule" id="PRU00335"/>
    </source>
</evidence>
<dbReference type="EMBL" id="JACIHM010000001">
    <property type="protein sequence ID" value="MBB4445291.1"/>
    <property type="molecule type" value="Genomic_DNA"/>
</dbReference>
<proteinExistence type="predicted"/>
<dbReference type="Pfam" id="PF00440">
    <property type="entry name" value="TetR_N"/>
    <property type="match status" value="1"/>
</dbReference>
<reference evidence="7 8" key="1">
    <citation type="submission" date="2020-08" db="EMBL/GenBank/DDBJ databases">
        <title>Genomic Encyclopedia of Type Strains, Phase IV (KMG-V): Genome sequencing to study the core and pangenomes of soil and plant-associated prokaryotes.</title>
        <authorList>
            <person name="Whitman W."/>
        </authorList>
    </citation>
    <scope>NUCLEOTIDE SEQUENCE [LARGE SCALE GENOMIC DNA]</scope>
    <source>
        <strain evidence="5 8">SEMIA 444</strain>
        <strain evidence="4 7">SEMIA 448</strain>
        <strain evidence="6 9">SEMIA 452</strain>
    </source>
</reference>
<dbReference type="PROSITE" id="PS50977">
    <property type="entry name" value="HTH_TETR_2"/>
    <property type="match status" value="1"/>
</dbReference>
<gene>
    <name evidence="5" type="ORF">GGE31_001074</name>
    <name evidence="4" type="ORF">GGE33_000711</name>
    <name evidence="6" type="ORF">GGE35_001073</name>
</gene>
<evidence type="ECO:0000256" key="1">
    <source>
        <dbReference type="ARBA" id="ARBA00023125"/>
    </source>
</evidence>
<dbReference type="RefSeq" id="WP_183821252.1">
    <property type="nucleotide sequence ID" value="NZ_JACIGW010000001.1"/>
</dbReference>
<organism evidence="5 8">
    <name type="scientific">Aliirhizobium cellulosilyticum</name>
    <dbReference type="NCBI Taxonomy" id="393664"/>
    <lineage>
        <taxon>Bacteria</taxon>
        <taxon>Pseudomonadati</taxon>
        <taxon>Pseudomonadota</taxon>
        <taxon>Alphaproteobacteria</taxon>
        <taxon>Hyphomicrobiales</taxon>
        <taxon>Rhizobiaceae</taxon>
        <taxon>Aliirhizobium</taxon>
    </lineage>
</organism>
<feature type="DNA-binding region" description="H-T-H motif" evidence="2">
    <location>
        <begin position="29"/>
        <end position="48"/>
    </location>
</feature>
<dbReference type="Pfam" id="PF17937">
    <property type="entry name" value="TetR_C_28"/>
    <property type="match status" value="1"/>
</dbReference>
<dbReference type="InterPro" id="IPR001647">
    <property type="entry name" value="HTH_TetR"/>
</dbReference>
<evidence type="ECO:0000313" key="8">
    <source>
        <dbReference type="Proteomes" id="UP000524535"/>
    </source>
</evidence>
<evidence type="ECO:0000313" key="4">
    <source>
        <dbReference type="EMBL" id="MBB4347003.1"/>
    </source>
</evidence>
<sequence length="194" mass="21422">MGRKRVIDQQAVLDAAERVVGRDGAANLTIDAVAREAGVNKASVLYDHKSKQALIEAIVDRAFERDNAHHTGIERQIDAPEDRAIRGRILAASAPLPEEFKAVALNLSAALALDAGLRGKMQQNQARTIARIEETSPSPRGALLAYLALEGLKFLEHLDFHHFEREDRDRILREINWLVTVHPEETDLPVAGTS</sequence>
<dbReference type="SUPFAM" id="SSF46689">
    <property type="entry name" value="Homeodomain-like"/>
    <property type="match status" value="1"/>
</dbReference>
<dbReference type="EMBL" id="JACIGW010000001">
    <property type="protein sequence ID" value="MBB4347003.1"/>
    <property type="molecule type" value="Genomic_DNA"/>
</dbReference>
<protein>
    <submittedName>
        <fullName evidence="5">AcrR family transcriptional regulator</fullName>
    </submittedName>
</protein>
<dbReference type="AlphaFoldDB" id="A0A7W6TDF1"/>
<dbReference type="InterPro" id="IPR009057">
    <property type="entry name" value="Homeodomain-like_sf"/>
</dbReference>
<accession>A0A7W6TDF1</accession>
<keyword evidence="1 2" id="KW-0238">DNA-binding</keyword>
<evidence type="ECO:0000313" key="7">
    <source>
        <dbReference type="Proteomes" id="UP000520770"/>
    </source>
</evidence>
<keyword evidence="8" id="KW-1185">Reference proteome</keyword>
<name>A0A7W6TDF1_9HYPH</name>
<dbReference type="Proteomes" id="UP000524535">
    <property type="component" value="Unassembled WGS sequence"/>
</dbReference>
<evidence type="ECO:0000313" key="5">
    <source>
        <dbReference type="EMBL" id="MBB4410603.1"/>
    </source>
</evidence>
<dbReference type="PRINTS" id="PR00455">
    <property type="entry name" value="HTHTETR"/>
</dbReference>
<feature type="domain" description="HTH tetR-type" evidence="3">
    <location>
        <begin position="6"/>
        <end position="66"/>
    </location>
</feature>
<evidence type="ECO:0000259" key="3">
    <source>
        <dbReference type="PROSITE" id="PS50977"/>
    </source>
</evidence>
<dbReference type="EMBL" id="JACIGY010000001">
    <property type="protein sequence ID" value="MBB4410603.1"/>
    <property type="molecule type" value="Genomic_DNA"/>
</dbReference>
<comment type="caution">
    <text evidence="5">The sequence shown here is derived from an EMBL/GenBank/DDBJ whole genome shotgun (WGS) entry which is preliminary data.</text>
</comment>
<dbReference type="InterPro" id="IPR041479">
    <property type="entry name" value="TetR_CgmR_C"/>
</dbReference>